<dbReference type="Proteomes" id="UP000824037">
    <property type="component" value="Unassembled WGS sequence"/>
</dbReference>
<dbReference type="Gene3D" id="1.10.10.470">
    <property type="entry name" value="Maltooligosyl trehalose synthase, domain 4"/>
    <property type="match status" value="1"/>
</dbReference>
<dbReference type="AlphaFoldDB" id="A0A9D2EIB5"/>
<dbReference type="GO" id="GO:0030980">
    <property type="term" value="P:alpha-glucan catabolic process"/>
    <property type="evidence" value="ECO:0007669"/>
    <property type="project" value="TreeGrafter"/>
</dbReference>
<protein>
    <submittedName>
        <fullName evidence="2">Malto-oligosyltrehalose synthase</fullName>
    </submittedName>
</protein>
<dbReference type="CDD" id="cd11336">
    <property type="entry name" value="AmyAc_MTSase"/>
    <property type="match status" value="1"/>
</dbReference>
<dbReference type="GO" id="GO:0005992">
    <property type="term" value="P:trehalose biosynthetic process"/>
    <property type="evidence" value="ECO:0007669"/>
    <property type="project" value="TreeGrafter"/>
</dbReference>
<dbReference type="Gene3D" id="1.10.150.200">
    <property type="entry name" value="Maltooligosyl trehalose synthase, domain 3"/>
    <property type="match status" value="1"/>
</dbReference>
<dbReference type="InterPro" id="IPR012767">
    <property type="entry name" value="Trehalose_TreY"/>
</dbReference>
<organism evidence="2 3">
    <name type="scientific">Candidatus Ruania gallistercoris</name>
    <dbReference type="NCBI Taxonomy" id="2838746"/>
    <lineage>
        <taxon>Bacteria</taxon>
        <taxon>Bacillati</taxon>
        <taxon>Actinomycetota</taxon>
        <taxon>Actinomycetes</taxon>
        <taxon>Micrococcales</taxon>
        <taxon>Ruaniaceae</taxon>
        <taxon>Ruania</taxon>
    </lineage>
</organism>
<reference evidence="2" key="1">
    <citation type="journal article" date="2021" name="PeerJ">
        <title>Extensive microbial diversity within the chicken gut microbiome revealed by metagenomics and culture.</title>
        <authorList>
            <person name="Gilroy R."/>
            <person name="Ravi A."/>
            <person name="Getino M."/>
            <person name="Pursley I."/>
            <person name="Horton D.L."/>
            <person name="Alikhan N.F."/>
            <person name="Baker D."/>
            <person name="Gharbi K."/>
            <person name="Hall N."/>
            <person name="Watson M."/>
            <person name="Adriaenssens E.M."/>
            <person name="Foster-Nyarko E."/>
            <person name="Jarju S."/>
            <person name="Secka A."/>
            <person name="Antonio M."/>
            <person name="Oren A."/>
            <person name="Chaudhuri R.R."/>
            <person name="La Ragione R."/>
            <person name="Hildebrand F."/>
            <person name="Pallen M.J."/>
        </authorList>
    </citation>
    <scope>NUCLEOTIDE SEQUENCE</scope>
    <source>
        <strain evidence="2">ChiGjej4B4-7305</strain>
    </source>
</reference>
<dbReference type="InterPro" id="IPR013797">
    <property type="entry name" value="Maltooligo_trehalose_synth_4"/>
</dbReference>
<proteinExistence type="predicted"/>
<dbReference type="Gene3D" id="3.20.20.80">
    <property type="entry name" value="Glycosidases"/>
    <property type="match status" value="1"/>
</dbReference>
<accession>A0A9D2EIB5</accession>
<dbReference type="PANTHER" id="PTHR10357">
    <property type="entry name" value="ALPHA-AMYLASE FAMILY MEMBER"/>
    <property type="match status" value="1"/>
</dbReference>
<dbReference type="SUPFAM" id="SSF51445">
    <property type="entry name" value="(Trans)glycosidases"/>
    <property type="match status" value="1"/>
</dbReference>
<feature type="domain" description="Glycosyl hydrolase family 13 catalytic" evidence="1">
    <location>
        <begin position="6"/>
        <end position="725"/>
    </location>
</feature>
<sequence>MSTRIPVSTYRLQLGPDLTFADAIGLLDHLVSLGVTDLYLSPILTAAPGSTHGYDVVDHSRISRALGGRAGFEALVAEARARDLGIVVDVVPNHMAVPTPASHNRVLWDVLSHGTDSAYAGWFDVDYSESDQVLMPVLGERIGAALASGALRVEHVDEPDAHLTPDRPVLCYYEHRFPIREGTEHLPLEELLERQHYRLAYWRVASEELNYRRFFDVGSLVGLRVERPEVFEATHALILELVAGGLIDGLRIDHPDGLADPGEYFRRLHEATGGVWTVAEKILEPHEDLPSGWPVAGTTGYDAAWRIGQVLTDQAGSLPLGGVMATLTPDALGTLPAMVAEAKREIITGSLRAELHRLASLLAEICEDDIRLRDHTLGALTDCVRELVVACDRYRAYVRPGDPLDAATAGLVHTWSEQAAQVLDPERHATLAVVTALVLGQETGSAGRRGEPRRAEAVVRFQQVCGAVMAKGVEDTAFYRWTHLSSLCEVGGAPASFAVEPDELHAWSSRAQQLYPRTLTALSTHDAKRGEDVRARICVLSELAPEWVELVQHLRGVTEPVRPPVLEGRTENLLWQTLAGTWTADGPLAAERFSDYLVKAAREAKVWTSWTAPDDDGEAALVSFAHQVLDSPEVAEAMTAWTDRTAEAVRTVTLGARALQLTVPGVADTYQGTEVTTVALVDPDNRRPVDYAPIIEALARLDDGAGPWDLSSEKLRMTAAVLRLRRRRPEAFIGADAGYEVLRTSTGHAVAFARTVAEVPQVVTVVTRRHHQLRAVGGWGGHSLVLPAGTWRDVITGNEHPSGEVPVAELLGTGPVAVLEHLESR</sequence>
<name>A0A9D2EIB5_9MICO</name>
<dbReference type="InterPro" id="IPR017853">
    <property type="entry name" value="GH"/>
</dbReference>
<evidence type="ECO:0000259" key="1">
    <source>
        <dbReference type="SMART" id="SM00642"/>
    </source>
</evidence>
<dbReference type="GO" id="GO:0047470">
    <property type="term" value="F:(1,4)-alpha-D-glucan 1-alpha-D-glucosylmutase activity"/>
    <property type="evidence" value="ECO:0007669"/>
    <property type="project" value="TreeGrafter"/>
</dbReference>
<evidence type="ECO:0000313" key="2">
    <source>
        <dbReference type="EMBL" id="HIZ38248.1"/>
    </source>
</evidence>
<dbReference type="PANTHER" id="PTHR10357:SF216">
    <property type="entry name" value="MALTOOLIGOSYL TREHALOSE SYNTHASE-RELATED"/>
    <property type="match status" value="1"/>
</dbReference>
<evidence type="ECO:0000313" key="3">
    <source>
        <dbReference type="Proteomes" id="UP000824037"/>
    </source>
</evidence>
<dbReference type="Gene3D" id="3.30.1590.10">
    <property type="entry name" value="Maltooligosyl trehalose synthase, domain 2"/>
    <property type="match status" value="1"/>
</dbReference>
<dbReference type="InterPro" id="IPR006047">
    <property type="entry name" value="GH13_cat_dom"/>
</dbReference>
<comment type="caution">
    <text evidence="2">The sequence shown here is derived from an EMBL/GenBank/DDBJ whole genome shotgun (WGS) entry which is preliminary data.</text>
</comment>
<dbReference type="EMBL" id="DXBY01000352">
    <property type="protein sequence ID" value="HIZ38248.1"/>
    <property type="molecule type" value="Genomic_DNA"/>
</dbReference>
<reference evidence="2" key="2">
    <citation type="submission" date="2021-04" db="EMBL/GenBank/DDBJ databases">
        <authorList>
            <person name="Gilroy R."/>
        </authorList>
    </citation>
    <scope>NUCLEOTIDE SEQUENCE</scope>
    <source>
        <strain evidence="2">ChiGjej4B4-7305</strain>
    </source>
</reference>
<dbReference type="SMART" id="SM00642">
    <property type="entry name" value="Aamy"/>
    <property type="match status" value="1"/>
</dbReference>
<dbReference type="NCBIfam" id="TIGR02401">
    <property type="entry name" value="trehalose_TreY"/>
    <property type="match status" value="1"/>
</dbReference>
<dbReference type="Pfam" id="PF00128">
    <property type="entry name" value="Alpha-amylase"/>
    <property type="match status" value="1"/>
</dbReference>
<gene>
    <name evidence="2" type="primary">treY</name>
    <name evidence="2" type="ORF">H9815_20920</name>
</gene>